<evidence type="ECO:0000313" key="1">
    <source>
        <dbReference type="EMBL" id="PSW14782.1"/>
    </source>
</evidence>
<reference evidence="1 2" key="1">
    <citation type="submission" date="2018-01" db="EMBL/GenBank/DDBJ databases">
        <title>Whole genome sequencing of Histamine producing bacteria.</title>
        <authorList>
            <person name="Butler K."/>
        </authorList>
    </citation>
    <scope>NUCLEOTIDE SEQUENCE [LARGE SCALE GENOMIC DNA]</scope>
    <source>
        <strain evidence="1 2">DSM 100436</strain>
    </source>
</reference>
<dbReference type="AlphaFoldDB" id="A0A2T3NIC7"/>
<keyword evidence="2" id="KW-1185">Reference proteome</keyword>
<organism evidence="1 2">
    <name type="scientific">Photobacterium sanctipauli</name>
    <dbReference type="NCBI Taxonomy" id="1342794"/>
    <lineage>
        <taxon>Bacteria</taxon>
        <taxon>Pseudomonadati</taxon>
        <taxon>Pseudomonadota</taxon>
        <taxon>Gammaproteobacteria</taxon>
        <taxon>Vibrionales</taxon>
        <taxon>Vibrionaceae</taxon>
        <taxon>Photobacterium</taxon>
    </lineage>
</organism>
<gene>
    <name evidence="1" type="ORF">C9I98_21595</name>
</gene>
<dbReference type="Proteomes" id="UP000241771">
    <property type="component" value="Unassembled WGS sequence"/>
</dbReference>
<sequence length="154" mass="17440">MLVVGTLEQRLGIKIGSAYRREAKEPTHTLITYQVGESEPVNHSGNDGRKLHEIELRFLVEVPTAVRDFDLEALDASTRLERELLNERFGCFNDVDDTRLISNIPRKFDPDNGVFLRVVTIKQRIYMGPVGEEWLQIVGSSHHDVGVDETPQVA</sequence>
<comment type="caution">
    <text evidence="1">The sequence shown here is derived from an EMBL/GenBank/DDBJ whole genome shotgun (WGS) entry which is preliminary data.</text>
</comment>
<accession>A0A2T3NIC7</accession>
<evidence type="ECO:0000313" key="2">
    <source>
        <dbReference type="Proteomes" id="UP000241771"/>
    </source>
</evidence>
<dbReference type="EMBL" id="PYMA01000018">
    <property type="protein sequence ID" value="PSW14782.1"/>
    <property type="molecule type" value="Genomic_DNA"/>
</dbReference>
<dbReference type="OrthoDB" id="5879092at2"/>
<protein>
    <submittedName>
        <fullName evidence="1">Uncharacterized protein</fullName>
    </submittedName>
</protein>
<proteinExistence type="predicted"/>
<name>A0A2T3NIC7_9GAMM</name>